<sequence length="189" mass="20645">MAQNELSTTRTGYDGDRNACMLPHCSLDFGAIRAFVGASEAIHVSPITSAVNYRDRHFSRSCPTFKRRRTLITYLHSFPGVSSLQTPARPYHRGELVSSILDPDAPSTHRWTLFCSSPSIRASLLYLNLTIPHHAFSIAVQQSTVATVPPRIGCCLPTLLLLVLLVADGTVSSSLAIDNVDGTDHVTIR</sequence>
<organism evidence="1 2">
    <name type="scientific">Ancylostoma ceylanicum</name>
    <dbReference type="NCBI Taxonomy" id="53326"/>
    <lineage>
        <taxon>Eukaryota</taxon>
        <taxon>Metazoa</taxon>
        <taxon>Ecdysozoa</taxon>
        <taxon>Nematoda</taxon>
        <taxon>Chromadorea</taxon>
        <taxon>Rhabditida</taxon>
        <taxon>Rhabditina</taxon>
        <taxon>Rhabditomorpha</taxon>
        <taxon>Strongyloidea</taxon>
        <taxon>Ancylostomatidae</taxon>
        <taxon>Ancylostomatinae</taxon>
        <taxon>Ancylostoma</taxon>
    </lineage>
</organism>
<keyword evidence="2" id="KW-1185">Reference proteome</keyword>
<proteinExistence type="predicted"/>
<evidence type="ECO:0000313" key="1">
    <source>
        <dbReference type="EMBL" id="EYB87047.1"/>
    </source>
</evidence>
<evidence type="ECO:0000313" key="2">
    <source>
        <dbReference type="Proteomes" id="UP000024635"/>
    </source>
</evidence>
<name>A0A016S9Q2_9BILA</name>
<accession>A0A016S9Q2</accession>
<gene>
    <name evidence="1" type="primary">Acey_s0269.g830</name>
    <name evidence="1" type="ORF">Y032_0269g830</name>
</gene>
<comment type="caution">
    <text evidence="1">The sequence shown here is derived from an EMBL/GenBank/DDBJ whole genome shotgun (WGS) entry which is preliminary data.</text>
</comment>
<dbReference type="AlphaFoldDB" id="A0A016S9Q2"/>
<protein>
    <submittedName>
        <fullName evidence="1">Uncharacterized protein</fullName>
    </submittedName>
</protein>
<reference evidence="2" key="1">
    <citation type="journal article" date="2015" name="Nat. Genet.">
        <title>The genome and transcriptome of the zoonotic hookworm Ancylostoma ceylanicum identify infection-specific gene families.</title>
        <authorList>
            <person name="Schwarz E.M."/>
            <person name="Hu Y."/>
            <person name="Antoshechkin I."/>
            <person name="Miller M.M."/>
            <person name="Sternberg P.W."/>
            <person name="Aroian R.V."/>
        </authorList>
    </citation>
    <scope>NUCLEOTIDE SEQUENCE</scope>
    <source>
        <strain evidence="2">HY135</strain>
    </source>
</reference>
<dbReference type="EMBL" id="JARK01001605">
    <property type="protein sequence ID" value="EYB87047.1"/>
    <property type="molecule type" value="Genomic_DNA"/>
</dbReference>
<dbReference type="Proteomes" id="UP000024635">
    <property type="component" value="Unassembled WGS sequence"/>
</dbReference>